<keyword evidence="6 13" id="KW-0418">Kinase</keyword>
<evidence type="ECO:0000259" key="11">
    <source>
        <dbReference type="Pfam" id="PF07730"/>
    </source>
</evidence>
<dbReference type="Proteomes" id="UP000295344">
    <property type="component" value="Unassembled WGS sequence"/>
</dbReference>
<keyword evidence="10" id="KW-0812">Transmembrane</keyword>
<comment type="catalytic activity">
    <reaction evidence="1">
        <text>ATP + protein L-histidine = ADP + protein N-phospho-L-histidine.</text>
        <dbReference type="EC" id="2.7.13.3"/>
    </reaction>
</comment>
<evidence type="ECO:0000256" key="6">
    <source>
        <dbReference type="ARBA" id="ARBA00022777"/>
    </source>
</evidence>
<dbReference type="GO" id="GO:0000155">
    <property type="term" value="F:phosphorelay sensor kinase activity"/>
    <property type="evidence" value="ECO:0007669"/>
    <property type="project" value="InterPro"/>
</dbReference>
<evidence type="ECO:0000313" key="14">
    <source>
        <dbReference type="Proteomes" id="UP000295344"/>
    </source>
</evidence>
<reference evidence="13 14" key="1">
    <citation type="submission" date="2019-03" db="EMBL/GenBank/DDBJ databases">
        <title>Genomic Encyclopedia of Archaeal and Bacterial Type Strains, Phase II (KMG-II): from individual species to whole genera.</title>
        <authorList>
            <person name="Goeker M."/>
        </authorList>
    </citation>
    <scope>NUCLEOTIDE SEQUENCE [LARGE SCALE GENOMIC DNA]</scope>
    <source>
        <strain evidence="13 14">DSM 24782</strain>
    </source>
</reference>
<keyword evidence="7" id="KW-0067">ATP-binding</keyword>
<dbReference type="SUPFAM" id="SSF55874">
    <property type="entry name" value="ATPase domain of HSP90 chaperone/DNA topoisomerase II/histidine kinase"/>
    <property type="match status" value="1"/>
</dbReference>
<dbReference type="GO" id="GO:0046983">
    <property type="term" value="F:protein dimerization activity"/>
    <property type="evidence" value="ECO:0007669"/>
    <property type="project" value="InterPro"/>
</dbReference>
<dbReference type="AlphaFoldDB" id="A0A4R7FS68"/>
<feature type="compositionally biased region" description="Low complexity" evidence="9">
    <location>
        <begin position="401"/>
        <end position="419"/>
    </location>
</feature>
<feature type="domain" description="DUF7134" evidence="12">
    <location>
        <begin position="23"/>
        <end position="180"/>
    </location>
</feature>
<dbReference type="CDD" id="cd16917">
    <property type="entry name" value="HATPase_UhpB-NarQ-NarX-like"/>
    <property type="match status" value="1"/>
</dbReference>
<name>A0A4R7FS68_9MICO</name>
<dbReference type="InterPro" id="IPR011712">
    <property type="entry name" value="Sig_transdc_His_kin_sub3_dim/P"/>
</dbReference>
<feature type="region of interest" description="Disordered" evidence="9">
    <location>
        <begin position="401"/>
        <end position="433"/>
    </location>
</feature>
<dbReference type="GO" id="GO:0005524">
    <property type="term" value="F:ATP binding"/>
    <property type="evidence" value="ECO:0007669"/>
    <property type="project" value="UniProtKB-KW"/>
</dbReference>
<keyword evidence="10" id="KW-0472">Membrane</keyword>
<feature type="transmembrane region" description="Helical" evidence="10">
    <location>
        <begin position="156"/>
        <end position="178"/>
    </location>
</feature>
<evidence type="ECO:0000256" key="8">
    <source>
        <dbReference type="ARBA" id="ARBA00023012"/>
    </source>
</evidence>
<feature type="transmembrane region" description="Helical" evidence="10">
    <location>
        <begin position="49"/>
        <end position="67"/>
    </location>
</feature>
<comment type="caution">
    <text evidence="13">The sequence shown here is derived from an EMBL/GenBank/DDBJ whole genome shotgun (WGS) entry which is preliminary data.</text>
</comment>
<evidence type="ECO:0000256" key="7">
    <source>
        <dbReference type="ARBA" id="ARBA00022840"/>
    </source>
</evidence>
<dbReference type="PANTHER" id="PTHR24421">
    <property type="entry name" value="NITRATE/NITRITE SENSOR PROTEIN NARX-RELATED"/>
    <property type="match status" value="1"/>
</dbReference>
<sequence length="433" mass="45365">MPPARAAPAPTLAPVFRPISQTQKVVDLVIAIAFVLVFALFFVRAYTVTSSPVILLVVVALGGALALRRWSPPLALTAAWIGAIAQMIAGDTPNLYDAAIPPIVYACAVYGTRAARWAAFSSSLVGAGIAGVYTARYTFFGAVRGDLGDVQETLRVFGIVGALTAVTLLLAWTLGVLVRTAQRSRRNRQEADAAGEQVAAEQERTRIARDMHDVVAHSLAVVIAQSDGARLLRRTDPEAVDEALETIGSTARAALADVRVLLQQLRYEGTTSVQPGLADLDTLFAQFQGSGLEVDVVRDPDLGGLGTAVQLAAFRIVQESLTNALRHGDLTRPASVVLTRTPHGLEVEVVNAVDPSRPPRTSPGGHGLIGMRERAGAVQGDLRAGPDGDRFRVRAFLPVGATAGPTAAGSDASRSDGSAEPPGTVPIQTAGAR</sequence>
<evidence type="ECO:0000256" key="4">
    <source>
        <dbReference type="ARBA" id="ARBA00022679"/>
    </source>
</evidence>
<dbReference type="Pfam" id="PF23539">
    <property type="entry name" value="DUF7134"/>
    <property type="match status" value="1"/>
</dbReference>
<keyword evidence="8" id="KW-0902">Two-component regulatory system</keyword>
<evidence type="ECO:0000256" key="5">
    <source>
        <dbReference type="ARBA" id="ARBA00022741"/>
    </source>
</evidence>
<evidence type="ECO:0000256" key="9">
    <source>
        <dbReference type="SAM" id="MobiDB-lite"/>
    </source>
</evidence>
<gene>
    <name evidence="13" type="ORF">CLV52_1154</name>
</gene>
<dbReference type="PANTHER" id="PTHR24421:SF10">
    <property type="entry name" value="NITRATE_NITRITE SENSOR PROTEIN NARQ"/>
    <property type="match status" value="1"/>
</dbReference>
<keyword evidence="14" id="KW-1185">Reference proteome</keyword>
<evidence type="ECO:0000259" key="12">
    <source>
        <dbReference type="Pfam" id="PF23539"/>
    </source>
</evidence>
<dbReference type="Gene3D" id="3.30.565.10">
    <property type="entry name" value="Histidine kinase-like ATPase, C-terminal domain"/>
    <property type="match status" value="1"/>
</dbReference>
<evidence type="ECO:0000256" key="2">
    <source>
        <dbReference type="ARBA" id="ARBA00012438"/>
    </source>
</evidence>
<keyword evidence="10" id="KW-1133">Transmembrane helix</keyword>
<keyword evidence="5" id="KW-0547">Nucleotide-binding</keyword>
<protein>
    <recommendedName>
        <fullName evidence="2">histidine kinase</fullName>
        <ecNumber evidence="2">2.7.13.3</ecNumber>
    </recommendedName>
</protein>
<keyword evidence="3" id="KW-0597">Phosphoprotein</keyword>
<proteinExistence type="predicted"/>
<dbReference type="Gene3D" id="1.20.5.1930">
    <property type="match status" value="1"/>
</dbReference>
<dbReference type="GO" id="GO:0016020">
    <property type="term" value="C:membrane"/>
    <property type="evidence" value="ECO:0007669"/>
    <property type="project" value="InterPro"/>
</dbReference>
<feature type="transmembrane region" description="Helical" evidence="10">
    <location>
        <begin position="117"/>
        <end position="136"/>
    </location>
</feature>
<dbReference type="InterPro" id="IPR050482">
    <property type="entry name" value="Sensor_HK_TwoCompSys"/>
</dbReference>
<dbReference type="EMBL" id="SOAM01000001">
    <property type="protein sequence ID" value="TDS80588.1"/>
    <property type="molecule type" value="Genomic_DNA"/>
</dbReference>
<evidence type="ECO:0000256" key="1">
    <source>
        <dbReference type="ARBA" id="ARBA00000085"/>
    </source>
</evidence>
<dbReference type="EC" id="2.7.13.3" evidence="2"/>
<organism evidence="13 14">
    <name type="scientific">Amnibacterium kyonggiense</name>
    <dbReference type="NCBI Taxonomy" id="595671"/>
    <lineage>
        <taxon>Bacteria</taxon>
        <taxon>Bacillati</taxon>
        <taxon>Actinomycetota</taxon>
        <taxon>Actinomycetes</taxon>
        <taxon>Micrococcales</taxon>
        <taxon>Microbacteriaceae</taxon>
        <taxon>Amnibacterium</taxon>
    </lineage>
</organism>
<evidence type="ECO:0000313" key="13">
    <source>
        <dbReference type="EMBL" id="TDS80588.1"/>
    </source>
</evidence>
<feature type="domain" description="Signal transduction histidine kinase subgroup 3 dimerisation and phosphoacceptor" evidence="11">
    <location>
        <begin position="203"/>
        <end position="266"/>
    </location>
</feature>
<dbReference type="InterPro" id="IPR055558">
    <property type="entry name" value="DUF7134"/>
</dbReference>
<evidence type="ECO:0000256" key="10">
    <source>
        <dbReference type="SAM" id="Phobius"/>
    </source>
</evidence>
<evidence type="ECO:0000256" key="3">
    <source>
        <dbReference type="ARBA" id="ARBA00022553"/>
    </source>
</evidence>
<accession>A0A4R7FS68</accession>
<dbReference type="Pfam" id="PF07730">
    <property type="entry name" value="HisKA_3"/>
    <property type="match status" value="1"/>
</dbReference>
<dbReference type="InterPro" id="IPR036890">
    <property type="entry name" value="HATPase_C_sf"/>
</dbReference>
<feature type="transmembrane region" description="Helical" evidence="10">
    <location>
        <begin position="25"/>
        <end position="43"/>
    </location>
</feature>
<keyword evidence="4" id="KW-0808">Transferase</keyword>